<evidence type="ECO:0000313" key="1">
    <source>
        <dbReference type="EMBL" id="KAJ0096693.1"/>
    </source>
</evidence>
<proteinExistence type="predicted"/>
<evidence type="ECO:0000313" key="2">
    <source>
        <dbReference type="Proteomes" id="UP001164250"/>
    </source>
</evidence>
<comment type="caution">
    <text evidence="1">The sequence shown here is derived from an EMBL/GenBank/DDBJ whole genome shotgun (WGS) entry which is preliminary data.</text>
</comment>
<protein>
    <submittedName>
        <fullName evidence="1">Uncharacterized protein</fullName>
    </submittedName>
</protein>
<dbReference type="Proteomes" id="UP001164250">
    <property type="component" value="Chromosome 5"/>
</dbReference>
<dbReference type="EMBL" id="CM047901">
    <property type="protein sequence ID" value="KAJ0096693.1"/>
    <property type="molecule type" value="Genomic_DNA"/>
</dbReference>
<gene>
    <name evidence="1" type="ORF">Patl1_28140</name>
</gene>
<keyword evidence="2" id="KW-1185">Reference proteome</keyword>
<sequence length="184" mass="20016">MPEPFLDRHQPAYDFFLDYSDSITKSNGIIVNTFESLEARAIRAIASGACVTNGKTPPLYCIGPLIVDAKDRAGGALDHESSSKCMTWLDAQPSPSVVLLCFGSRGALSRPQLKEIAIGLERKKNSPLPYTGNNGEDELVSAERVELKMKELMGEKGKALRETSLKMKAMGMAAWNNGARIIKA</sequence>
<name>A0ACC1BCN5_9ROSI</name>
<accession>A0ACC1BCN5</accession>
<reference evidence="2" key="1">
    <citation type="journal article" date="2023" name="G3 (Bethesda)">
        <title>Genome assembly and association tests identify interacting loci associated with vigor, precocity, and sex in interspecific pistachio rootstocks.</title>
        <authorList>
            <person name="Palmer W."/>
            <person name="Jacygrad E."/>
            <person name="Sagayaradj S."/>
            <person name="Cavanaugh K."/>
            <person name="Han R."/>
            <person name="Bertier L."/>
            <person name="Beede B."/>
            <person name="Kafkas S."/>
            <person name="Golino D."/>
            <person name="Preece J."/>
            <person name="Michelmore R."/>
        </authorList>
    </citation>
    <scope>NUCLEOTIDE SEQUENCE [LARGE SCALE GENOMIC DNA]</scope>
</reference>
<organism evidence="1 2">
    <name type="scientific">Pistacia atlantica</name>
    <dbReference type="NCBI Taxonomy" id="434234"/>
    <lineage>
        <taxon>Eukaryota</taxon>
        <taxon>Viridiplantae</taxon>
        <taxon>Streptophyta</taxon>
        <taxon>Embryophyta</taxon>
        <taxon>Tracheophyta</taxon>
        <taxon>Spermatophyta</taxon>
        <taxon>Magnoliopsida</taxon>
        <taxon>eudicotyledons</taxon>
        <taxon>Gunneridae</taxon>
        <taxon>Pentapetalae</taxon>
        <taxon>rosids</taxon>
        <taxon>malvids</taxon>
        <taxon>Sapindales</taxon>
        <taxon>Anacardiaceae</taxon>
        <taxon>Pistacia</taxon>
    </lineage>
</organism>